<dbReference type="Proteomes" id="UP000190814">
    <property type="component" value="Unassembled WGS sequence"/>
</dbReference>
<dbReference type="EMBL" id="FUXZ01000004">
    <property type="protein sequence ID" value="SKA62690.1"/>
    <property type="molecule type" value="Genomic_DNA"/>
</dbReference>
<evidence type="ECO:0000313" key="2">
    <source>
        <dbReference type="Proteomes" id="UP000190814"/>
    </source>
</evidence>
<dbReference type="InterPro" id="IPR009412">
    <property type="entry name" value="DUF1062"/>
</dbReference>
<proteinExistence type="predicted"/>
<accession>A0A1T4VCK8</accession>
<dbReference type="STRING" id="39495.SAMN02745111_00674"/>
<evidence type="ECO:0008006" key="3">
    <source>
        <dbReference type="Google" id="ProtNLM"/>
    </source>
</evidence>
<protein>
    <recommendedName>
        <fullName evidence="3">DUF1062 domain-containing protein</fullName>
    </recommendedName>
</protein>
<name>A0A1T4VCK8_9FIRM</name>
<dbReference type="OrthoDB" id="9810886at2"/>
<gene>
    <name evidence="1" type="ORF">SAMN02745111_00674</name>
</gene>
<organism evidence="1 2">
    <name type="scientific">Eubacterium uniforme</name>
    <dbReference type="NCBI Taxonomy" id="39495"/>
    <lineage>
        <taxon>Bacteria</taxon>
        <taxon>Bacillati</taxon>
        <taxon>Bacillota</taxon>
        <taxon>Clostridia</taxon>
        <taxon>Eubacteriales</taxon>
        <taxon>Eubacteriaceae</taxon>
        <taxon>Eubacterium</taxon>
    </lineage>
</organism>
<dbReference type="Pfam" id="PF06353">
    <property type="entry name" value="DUF1062"/>
    <property type="match status" value="1"/>
</dbReference>
<reference evidence="1 2" key="1">
    <citation type="submission" date="2017-02" db="EMBL/GenBank/DDBJ databases">
        <authorList>
            <person name="Peterson S.W."/>
        </authorList>
    </citation>
    <scope>NUCLEOTIDE SEQUENCE [LARGE SCALE GENOMIC DNA]</scope>
    <source>
        <strain evidence="1 2">ATCC 35992</strain>
    </source>
</reference>
<keyword evidence="2" id="KW-1185">Reference proteome</keyword>
<dbReference type="AlphaFoldDB" id="A0A1T4VCK8"/>
<evidence type="ECO:0000313" key="1">
    <source>
        <dbReference type="EMBL" id="SKA62690.1"/>
    </source>
</evidence>
<sequence>MEFVNSKRFRVNANGNSVDVWLIYRCKKCKHSWNLTIYERTRPSKISTELLEAFFDNDEDTAIVYGKDIDFLKRNKAELK</sequence>